<evidence type="ECO:0000313" key="6">
    <source>
        <dbReference type="Proteomes" id="UP000308271"/>
    </source>
</evidence>
<dbReference type="AlphaFoldDB" id="A0A5C4SAB1"/>
<evidence type="ECO:0000256" key="4">
    <source>
        <dbReference type="ARBA" id="ARBA00013078"/>
    </source>
</evidence>
<evidence type="ECO:0000313" key="5">
    <source>
        <dbReference type="EMBL" id="TNJ40376.1"/>
    </source>
</evidence>
<comment type="caution">
    <text evidence="5">The sequence shown here is derived from an EMBL/GenBank/DDBJ whole genome shotgun (WGS) entry which is preliminary data.</text>
</comment>
<dbReference type="SUPFAM" id="SSF56784">
    <property type="entry name" value="HAD-like"/>
    <property type="match status" value="1"/>
</dbReference>
<protein>
    <recommendedName>
        <fullName evidence="4">phosphoglycolate phosphatase</fullName>
        <ecNumber evidence="4">3.1.3.18</ecNumber>
    </recommendedName>
</protein>
<reference evidence="5 6" key="1">
    <citation type="submission" date="2019-05" db="EMBL/GenBank/DDBJ databases">
        <title>Draft Whole-Genome sequence of the green sulfur bacterium Chlorobaculum thiosulfatiphilum DSM 249.</title>
        <authorList>
            <person name="Meyer T.E."/>
            <person name="Kyndt J.A."/>
        </authorList>
    </citation>
    <scope>NUCLEOTIDE SEQUENCE [LARGE SCALE GENOMIC DNA]</scope>
    <source>
        <strain evidence="5 6">DSM 249</strain>
    </source>
</reference>
<dbReference type="GO" id="GO:0008967">
    <property type="term" value="F:phosphoglycolate phosphatase activity"/>
    <property type="evidence" value="ECO:0007669"/>
    <property type="project" value="UniProtKB-EC"/>
</dbReference>
<dbReference type="Proteomes" id="UP000308271">
    <property type="component" value="Unassembled WGS sequence"/>
</dbReference>
<name>A0A5C4SAB1_CHLTI</name>
<dbReference type="SFLD" id="SFLDG01135">
    <property type="entry name" value="C1.5.6:_HAD__Beta-PGM__Phospha"/>
    <property type="match status" value="1"/>
</dbReference>
<dbReference type="SFLD" id="SFLDS00003">
    <property type="entry name" value="Haloacid_Dehalogenase"/>
    <property type="match status" value="1"/>
</dbReference>
<dbReference type="PANTHER" id="PTHR43434">
    <property type="entry name" value="PHOSPHOGLYCOLATE PHOSPHATASE"/>
    <property type="match status" value="1"/>
</dbReference>
<dbReference type="OrthoDB" id="9807630at2"/>
<dbReference type="EC" id="3.1.3.18" evidence="4"/>
<dbReference type="Pfam" id="PF13419">
    <property type="entry name" value="HAD_2"/>
    <property type="match status" value="1"/>
</dbReference>
<dbReference type="InterPro" id="IPR036412">
    <property type="entry name" value="HAD-like_sf"/>
</dbReference>
<evidence type="ECO:0000256" key="1">
    <source>
        <dbReference type="ARBA" id="ARBA00000830"/>
    </source>
</evidence>
<dbReference type="PANTHER" id="PTHR43434:SF1">
    <property type="entry name" value="PHOSPHOGLYCOLATE PHOSPHATASE"/>
    <property type="match status" value="1"/>
</dbReference>
<dbReference type="Gene3D" id="3.40.50.1000">
    <property type="entry name" value="HAD superfamily/HAD-like"/>
    <property type="match status" value="1"/>
</dbReference>
<dbReference type="SFLD" id="SFLDG01129">
    <property type="entry name" value="C1.5:_HAD__Beta-PGM__Phosphata"/>
    <property type="match status" value="1"/>
</dbReference>
<dbReference type="InterPro" id="IPR050155">
    <property type="entry name" value="HAD-like_hydrolase_sf"/>
</dbReference>
<dbReference type="GO" id="GO:0006281">
    <property type="term" value="P:DNA repair"/>
    <property type="evidence" value="ECO:0007669"/>
    <property type="project" value="TreeGrafter"/>
</dbReference>
<dbReference type="InterPro" id="IPR006439">
    <property type="entry name" value="HAD-SF_hydro_IA"/>
</dbReference>
<proteinExistence type="inferred from homology"/>
<dbReference type="Gene3D" id="1.10.150.240">
    <property type="entry name" value="Putative phosphatase, domain 2"/>
    <property type="match status" value="1"/>
</dbReference>
<evidence type="ECO:0000256" key="3">
    <source>
        <dbReference type="ARBA" id="ARBA00006171"/>
    </source>
</evidence>
<keyword evidence="5" id="KW-0378">Hydrolase</keyword>
<accession>A0A5C4SAB1</accession>
<sequence length="225" mass="24664">MMNQSVTPKFSAVVFDMDGTLLDTLHDISHSLNSVLEEEGYPTHTVEACRVMVGFGMRELVRKALPESAHDEAITEPLLKKMQARYAEHWNDSSRPYDGIAELLDAIDRLGLKKAILSNKPDRFTRQCAEALLEPWKFDVIMGFREGIAPKPDPTGALMVAEELGVQPASILYVGDSGVDMKTANAAGMYPLGVTWGYRPGEELLATGAAKLVSTPEEIIPFLTA</sequence>
<dbReference type="PRINTS" id="PR00413">
    <property type="entry name" value="HADHALOGNASE"/>
</dbReference>
<comment type="pathway">
    <text evidence="2">Organic acid metabolism; glycolate biosynthesis; glycolate from 2-phosphoglycolate: step 1/1.</text>
</comment>
<dbReference type="EMBL" id="VDCH01000001">
    <property type="protein sequence ID" value="TNJ40376.1"/>
    <property type="molecule type" value="Genomic_DNA"/>
</dbReference>
<dbReference type="InterPro" id="IPR023198">
    <property type="entry name" value="PGP-like_dom2"/>
</dbReference>
<keyword evidence="6" id="KW-1185">Reference proteome</keyword>
<dbReference type="NCBIfam" id="TIGR01549">
    <property type="entry name" value="HAD-SF-IA-v1"/>
    <property type="match status" value="1"/>
</dbReference>
<organism evidence="5 6">
    <name type="scientific">Chlorobaculum thiosulfatiphilum</name>
    <name type="common">Chlorobium limicola f.sp. thiosulfatophilum</name>
    <dbReference type="NCBI Taxonomy" id="115852"/>
    <lineage>
        <taxon>Bacteria</taxon>
        <taxon>Pseudomonadati</taxon>
        <taxon>Chlorobiota</taxon>
        <taxon>Chlorobiia</taxon>
        <taxon>Chlorobiales</taxon>
        <taxon>Chlorobiaceae</taxon>
        <taxon>Chlorobaculum</taxon>
    </lineage>
</organism>
<comment type="similarity">
    <text evidence="3">Belongs to the HAD-like hydrolase superfamily. CbbY/CbbZ/Gph/YieH family.</text>
</comment>
<dbReference type="GO" id="GO:0005829">
    <property type="term" value="C:cytosol"/>
    <property type="evidence" value="ECO:0007669"/>
    <property type="project" value="TreeGrafter"/>
</dbReference>
<gene>
    <name evidence="5" type="ORF">FGF66_01070</name>
</gene>
<evidence type="ECO:0000256" key="2">
    <source>
        <dbReference type="ARBA" id="ARBA00004818"/>
    </source>
</evidence>
<dbReference type="InterPro" id="IPR041492">
    <property type="entry name" value="HAD_2"/>
</dbReference>
<comment type="catalytic activity">
    <reaction evidence="1">
        <text>2-phosphoglycolate + H2O = glycolate + phosphate</text>
        <dbReference type="Rhea" id="RHEA:14369"/>
        <dbReference type="ChEBI" id="CHEBI:15377"/>
        <dbReference type="ChEBI" id="CHEBI:29805"/>
        <dbReference type="ChEBI" id="CHEBI:43474"/>
        <dbReference type="ChEBI" id="CHEBI:58033"/>
        <dbReference type="EC" id="3.1.3.18"/>
    </reaction>
</comment>
<dbReference type="InterPro" id="IPR023214">
    <property type="entry name" value="HAD_sf"/>
</dbReference>